<organism evidence="2 3">
    <name type="scientific">Paracoccus angustae</name>
    <dbReference type="NCBI Taxonomy" id="1671480"/>
    <lineage>
        <taxon>Bacteria</taxon>
        <taxon>Pseudomonadati</taxon>
        <taxon>Pseudomonadota</taxon>
        <taxon>Alphaproteobacteria</taxon>
        <taxon>Rhodobacterales</taxon>
        <taxon>Paracoccaceae</taxon>
        <taxon>Paracoccus</taxon>
    </lineage>
</organism>
<protein>
    <submittedName>
        <fullName evidence="2">Uncharacterized protein</fullName>
    </submittedName>
</protein>
<gene>
    <name evidence="2" type="ORF">ACFOM8_18850</name>
</gene>
<sequence>MRDDLFQPATVLSLMLVALSLMLAVDLLLHQTVAEIFKEGHAIEFFAAVYYCLAAVLLTAMLPAARLRGQWHLPVILVLMTLREFDLDKRLTSEGILQLRLYSGPAPLGEKIAGAMVTALILVCGWRLALRTLPAFWRGLRAMDPSSWLAFFAGTAIVISKSLDGLERKLAAFGYGIGRDVAVWASRSEEMLKLAASMMLVMAVVHGCRRWALQAT</sequence>
<feature type="transmembrane region" description="Helical" evidence="1">
    <location>
        <begin position="112"/>
        <end position="130"/>
    </location>
</feature>
<proteinExistence type="predicted"/>
<dbReference type="RefSeq" id="WP_377763794.1">
    <property type="nucleotide sequence ID" value="NZ_JBHRXY010000031.1"/>
</dbReference>
<evidence type="ECO:0000313" key="3">
    <source>
        <dbReference type="Proteomes" id="UP001595539"/>
    </source>
</evidence>
<dbReference type="Proteomes" id="UP001595539">
    <property type="component" value="Unassembled WGS sequence"/>
</dbReference>
<comment type="caution">
    <text evidence="2">The sequence shown here is derived from an EMBL/GenBank/DDBJ whole genome shotgun (WGS) entry which is preliminary data.</text>
</comment>
<feature type="transmembrane region" description="Helical" evidence="1">
    <location>
        <begin position="41"/>
        <end position="65"/>
    </location>
</feature>
<evidence type="ECO:0000313" key="2">
    <source>
        <dbReference type="EMBL" id="MFC3631493.1"/>
    </source>
</evidence>
<reference evidence="3" key="1">
    <citation type="journal article" date="2019" name="Int. J. Syst. Evol. Microbiol.">
        <title>The Global Catalogue of Microorganisms (GCM) 10K type strain sequencing project: providing services to taxonomists for standard genome sequencing and annotation.</title>
        <authorList>
            <consortium name="The Broad Institute Genomics Platform"/>
            <consortium name="The Broad Institute Genome Sequencing Center for Infectious Disease"/>
            <person name="Wu L."/>
            <person name="Ma J."/>
        </authorList>
    </citation>
    <scope>NUCLEOTIDE SEQUENCE [LARGE SCALE GENOMIC DNA]</scope>
    <source>
        <strain evidence="3">KCTC 42473</strain>
    </source>
</reference>
<keyword evidence="1" id="KW-0812">Transmembrane</keyword>
<keyword evidence="1" id="KW-1133">Transmembrane helix</keyword>
<keyword evidence="1" id="KW-0472">Membrane</keyword>
<evidence type="ECO:0000256" key="1">
    <source>
        <dbReference type="SAM" id="Phobius"/>
    </source>
</evidence>
<accession>A0ABV7U959</accession>
<dbReference type="EMBL" id="JBHRXY010000031">
    <property type="protein sequence ID" value="MFC3631493.1"/>
    <property type="molecule type" value="Genomic_DNA"/>
</dbReference>
<name>A0ABV7U959_9RHOB</name>
<keyword evidence="3" id="KW-1185">Reference proteome</keyword>
<feature type="transmembrane region" description="Helical" evidence="1">
    <location>
        <begin position="6"/>
        <end position="29"/>
    </location>
</feature>